<comment type="caution">
    <text evidence="2">The sequence shown here is derived from an EMBL/GenBank/DDBJ whole genome shotgun (WGS) entry which is preliminary data.</text>
</comment>
<dbReference type="AlphaFoldDB" id="A0A9D4EXC2"/>
<gene>
    <name evidence="2" type="ORF">DPMN_165724</name>
</gene>
<feature type="compositionally biased region" description="Basic and acidic residues" evidence="1">
    <location>
        <begin position="35"/>
        <end position="54"/>
    </location>
</feature>
<reference evidence="2" key="1">
    <citation type="journal article" date="2019" name="bioRxiv">
        <title>The Genome of the Zebra Mussel, Dreissena polymorpha: A Resource for Invasive Species Research.</title>
        <authorList>
            <person name="McCartney M.A."/>
            <person name="Auch B."/>
            <person name="Kono T."/>
            <person name="Mallez S."/>
            <person name="Zhang Y."/>
            <person name="Obille A."/>
            <person name="Becker A."/>
            <person name="Abrahante J.E."/>
            <person name="Garbe J."/>
            <person name="Badalamenti J.P."/>
            <person name="Herman A."/>
            <person name="Mangelson H."/>
            <person name="Liachko I."/>
            <person name="Sullivan S."/>
            <person name="Sone E.D."/>
            <person name="Koren S."/>
            <person name="Silverstein K.A.T."/>
            <person name="Beckman K.B."/>
            <person name="Gohl D.M."/>
        </authorList>
    </citation>
    <scope>NUCLEOTIDE SEQUENCE</scope>
    <source>
        <strain evidence="2">Duluth1</strain>
        <tissue evidence="2">Whole animal</tissue>
    </source>
</reference>
<keyword evidence="3" id="KW-1185">Reference proteome</keyword>
<evidence type="ECO:0000256" key="1">
    <source>
        <dbReference type="SAM" id="MobiDB-lite"/>
    </source>
</evidence>
<evidence type="ECO:0000313" key="3">
    <source>
        <dbReference type="Proteomes" id="UP000828390"/>
    </source>
</evidence>
<reference evidence="2" key="2">
    <citation type="submission" date="2020-11" db="EMBL/GenBank/DDBJ databases">
        <authorList>
            <person name="McCartney M.A."/>
            <person name="Auch B."/>
            <person name="Kono T."/>
            <person name="Mallez S."/>
            <person name="Becker A."/>
            <person name="Gohl D.M."/>
            <person name="Silverstein K.A.T."/>
            <person name="Koren S."/>
            <person name="Bechman K.B."/>
            <person name="Herman A."/>
            <person name="Abrahante J.E."/>
            <person name="Garbe J."/>
        </authorList>
    </citation>
    <scope>NUCLEOTIDE SEQUENCE</scope>
    <source>
        <strain evidence="2">Duluth1</strain>
        <tissue evidence="2">Whole animal</tissue>
    </source>
</reference>
<sequence>MSPNFSTSDRKVLQSLPSNISQPNFSDSGGSDVLYVDHHEHDKMSVRSEDDSVSLKDNKDVVVTNHKLKIGDR</sequence>
<feature type="compositionally biased region" description="Polar residues" evidence="1">
    <location>
        <begin position="15"/>
        <end position="29"/>
    </location>
</feature>
<protein>
    <submittedName>
        <fullName evidence="2">Uncharacterized protein</fullName>
    </submittedName>
</protein>
<name>A0A9D4EXC2_DREPO</name>
<accession>A0A9D4EXC2</accession>
<dbReference type="EMBL" id="JAIWYP010000008">
    <property type="protein sequence ID" value="KAH3787598.1"/>
    <property type="molecule type" value="Genomic_DNA"/>
</dbReference>
<evidence type="ECO:0000313" key="2">
    <source>
        <dbReference type="EMBL" id="KAH3787598.1"/>
    </source>
</evidence>
<proteinExistence type="predicted"/>
<feature type="region of interest" description="Disordered" evidence="1">
    <location>
        <begin position="1"/>
        <end position="54"/>
    </location>
</feature>
<dbReference type="Proteomes" id="UP000828390">
    <property type="component" value="Unassembled WGS sequence"/>
</dbReference>
<organism evidence="2 3">
    <name type="scientific">Dreissena polymorpha</name>
    <name type="common">Zebra mussel</name>
    <name type="synonym">Mytilus polymorpha</name>
    <dbReference type="NCBI Taxonomy" id="45954"/>
    <lineage>
        <taxon>Eukaryota</taxon>
        <taxon>Metazoa</taxon>
        <taxon>Spiralia</taxon>
        <taxon>Lophotrochozoa</taxon>
        <taxon>Mollusca</taxon>
        <taxon>Bivalvia</taxon>
        <taxon>Autobranchia</taxon>
        <taxon>Heteroconchia</taxon>
        <taxon>Euheterodonta</taxon>
        <taxon>Imparidentia</taxon>
        <taxon>Neoheterodontei</taxon>
        <taxon>Myida</taxon>
        <taxon>Dreissenoidea</taxon>
        <taxon>Dreissenidae</taxon>
        <taxon>Dreissena</taxon>
    </lineage>
</organism>